<gene>
    <name evidence="1" type="ORF">VCX44_25405</name>
</gene>
<dbReference type="EMBL" id="JAYGOJ010000381">
    <property type="protein sequence ID" value="MEA9439018.1"/>
    <property type="molecule type" value="Genomic_DNA"/>
</dbReference>
<name>A0ABU5WG18_AERCA</name>
<accession>A0ABU5WG18</accession>
<proteinExistence type="predicted"/>
<evidence type="ECO:0000313" key="1">
    <source>
        <dbReference type="EMBL" id="MEA9439018.1"/>
    </source>
</evidence>
<evidence type="ECO:0000313" key="2">
    <source>
        <dbReference type="Proteomes" id="UP001304847"/>
    </source>
</evidence>
<protein>
    <submittedName>
        <fullName evidence="1">Uncharacterized protein</fullName>
    </submittedName>
</protein>
<keyword evidence="2" id="KW-1185">Reference proteome</keyword>
<reference evidence="1 2" key="1">
    <citation type="submission" date="2023-12" db="EMBL/GenBank/DDBJ databases">
        <title>Characterization of antibiotic resistance in Aeromonas spp. in hospital effluent.</title>
        <authorList>
            <person name="Negoseki B.R.S."/>
            <person name="Krul D."/>
            <person name="Siqueira A.C."/>
            <person name="Almeida M."/>
            <person name="Mesa D."/>
            <person name="Conte D."/>
            <person name="Dalla-Costa L.M."/>
        </authorList>
    </citation>
    <scope>NUCLEOTIDE SEQUENCE [LARGE SCALE GENOMIC DNA]</scope>
    <source>
        <strain evidence="1 2">36v</strain>
    </source>
</reference>
<sequence>MTTTYTLTTSPLVTQGSQLRWHIDSSSSKEPLTLTHGRIVLQGWLLAQGETSPRLAIKTGFATYSFAFNTKRPDVVAAILQQPADNHPGLCCGFNIAVPFSDRITLGLESDGLITWLEELTVSIHQDGVDGISSAGMG</sequence>
<dbReference type="RefSeq" id="WP_323581265.1">
    <property type="nucleotide sequence ID" value="NZ_JAYGOJ010000381.1"/>
</dbReference>
<dbReference type="Proteomes" id="UP001304847">
    <property type="component" value="Unassembled WGS sequence"/>
</dbReference>
<comment type="caution">
    <text evidence="1">The sequence shown here is derived from an EMBL/GenBank/DDBJ whole genome shotgun (WGS) entry which is preliminary data.</text>
</comment>
<organism evidence="1 2">
    <name type="scientific">Aeromonas caviae</name>
    <name type="common">Aeromonas punctata</name>
    <dbReference type="NCBI Taxonomy" id="648"/>
    <lineage>
        <taxon>Bacteria</taxon>
        <taxon>Pseudomonadati</taxon>
        <taxon>Pseudomonadota</taxon>
        <taxon>Gammaproteobacteria</taxon>
        <taxon>Aeromonadales</taxon>
        <taxon>Aeromonadaceae</taxon>
        <taxon>Aeromonas</taxon>
    </lineage>
</organism>